<feature type="compositionally biased region" description="Gly residues" evidence="1">
    <location>
        <begin position="79"/>
        <end position="93"/>
    </location>
</feature>
<gene>
    <name evidence="2" type="ORF">DTL70_24875</name>
</gene>
<evidence type="ECO:0000313" key="2">
    <source>
        <dbReference type="EMBL" id="RCG19923.1"/>
    </source>
</evidence>
<evidence type="ECO:0000256" key="1">
    <source>
        <dbReference type="SAM" id="MobiDB-lite"/>
    </source>
</evidence>
<dbReference type="AlphaFoldDB" id="A0A367EPM3"/>
<protein>
    <submittedName>
        <fullName evidence="2">Zinc-ribbon domain-containing protein</fullName>
    </submittedName>
</protein>
<organism evidence="2 3">
    <name type="scientific">Streptomyces diacarni</name>
    <dbReference type="NCBI Taxonomy" id="2800381"/>
    <lineage>
        <taxon>Bacteria</taxon>
        <taxon>Bacillati</taxon>
        <taxon>Actinomycetota</taxon>
        <taxon>Actinomycetes</taxon>
        <taxon>Kitasatosporales</taxon>
        <taxon>Streptomycetaceae</taxon>
        <taxon>Streptomyces</taxon>
    </lineage>
</organism>
<feature type="compositionally biased region" description="Polar residues" evidence="1">
    <location>
        <begin position="109"/>
        <end position="119"/>
    </location>
</feature>
<feature type="region of interest" description="Disordered" evidence="1">
    <location>
        <begin position="71"/>
        <end position="119"/>
    </location>
</feature>
<name>A0A367EPM3_9ACTN</name>
<dbReference type="PANTHER" id="PTHR28139">
    <property type="entry name" value="UPF0768 PROTEIN YBL029C-A"/>
    <property type="match status" value="1"/>
</dbReference>
<dbReference type="EMBL" id="QOIN01000048">
    <property type="protein sequence ID" value="RCG19923.1"/>
    <property type="molecule type" value="Genomic_DNA"/>
</dbReference>
<keyword evidence="3" id="KW-1185">Reference proteome</keyword>
<accession>A0A367EPM3</accession>
<dbReference type="Proteomes" id="UP000252914">
    <property type="component" value="Unassembled WGS sequence"/>
</dbReference>
<dbReference type="PANTHER" id="PTHR28139:SF1">
    <property type="entry name" value="UPF0768 PROTEIN YBL029C-A"/>
    <property type="match status" value="1"/>
</dbReference>
<reference evidence="2 3" key="1">
    <citation type="submission" date="2018-06" db="EMBL/GenBank/DDBJ databases">
        <title>Streptomyces reniochalinae sp. nov. and Streptomyces diacarnus sp. nov. from marine sponges.</title>
        <authorList>
            <person name="Li L."/>
        </authorList>
    </citation>
    <scope>NUCLEOTIDE SEQUENCE [LARGE SCALE GENOMIC DNA]</scope>
    <source>
        <strain evidence="2 3">LHW51701</strain>
    </source>
</reference>
<comment type="caution">
    <text evidence="2">The sequence shown here is derived from an EMBL/GenBank/DDBJ whole genome shotgun (WGS) entry which is preliminary data.</text>
</comment>
<evidence type="ECO:0000313" key="3">
    <source>
        <dbReference type="Proteomes" id="UP000252914"/>
    </source>
</evidence>
<proteinExistence type="predicted"/>
<sequence>MIIFGTTSKLVQLAMLNLLCGFCGNPAAHPLRKRVTKFSLFFIPLFPIAPAKHSIQCTFCGAGTEISKESAEQMLAHGGAPGGQFGPQGGSGNGVPQQPGAAQDGNPFAAQQPQNPYQS</sequence>
<dbReference type="RefSeq" id="WP_114024170.1">
    <property type="nucleotide sequence ID" value="NZ_QOIN01000048.1"/>
</dbReference>